<dbReference type="GO" id="GO:0046872">
    <property type="term" value="F:metal ion binding"/>
    <property type="evidence" value="ECO:0007669"/>
    <property type="project" value="InterPro"/>
</dbReference>
<dbReference type="AlphaFoldDB" id="A0A0B2VU38"/>
<dbReference type="GO" id="GO:0008525">
    <property type="term" value="F:phosphatidylcholine transporter activity"/>
    <property type="evidence" value="ECO:0007669"/>
    <property type="project" value="TreeGrafter"/>
</dbReference>
<gene>
    <name evidence="3" type="primary">Pitpnm1</name>
    <name evidence="3" type="ORF">Tcan_15422</name>
</gene>
<evidence type="ECO:0000256" key="1">
    <source>
        <dbReference type="SAM" id="MobiDB-lite"/>
    </source>
</evidence>
<evidence type="ECO:0000313" key="3">
    <source>
        <dbReference type="EMBL" id="KHN84852.1"/>
    </source>
</evidence>
<evidence type="ECO:0000259" key="2">
    <source>
        <dbReference type="PROSITE" id="PS51043"/>
    </source>
</evidence>
<accession>A0A0B2VU38</accession>
<dbReference type="PROSITE" id="PS51043">
    <property type="entry name" value="DDHD"/>
    <property type="match status" value="1"/>
</dbReference>
<reference evidence="3 4" key="1">
    <citation type="submission" date="2014-11" db="EMBL/GenBank/DDBJ databases">
        <title>Genetic blueprint of the zoonotic pathogen Toxocara canis.</title>
        <authorList>
            <person name="Zhu X.-Q."/>
            <person name="Korhonen P.K."/>
            <person name="Cai H."/>
            <person name="Young N.D."/>
            <person name="Nejsum P."/>
            <person name="von Samson-Himmelstjerna G."/>
            <person name="Boag P.R."/>
            <person name="Tan P."/>
            <person name="Li Q."/>
            <person name="Min J."/>
            <person name="Yang Y."/>
            <person name="Wang X."/>
            <person name="Fang X."/>
            <person name="Hall R.S."/>
            <person name="Hofmann A."/>
            <person name="Sternberg P.W."/>
            <person name="Jex A.R."/>
            <person name="Gasser R.B."/>
        </authorList>
    </citation>
    <scope>NUCLEOTIDE SEQUENCE [LARGE SCALE GENOMIC DNA]</scope>
    <source>
        <strain evidence="3">PN_DK_2014</strain>
    </source>
</reference>
<dbReference type="InterPro" id="IPR001666">
    <property type="entry name" value="PI_transfer"/>
</dbReference>
<dbReference type="GO" id="GO:0031210">
    <property type="term" value="F:phosphatidylcholine binding"/>
    <property type="evidence" value="ECO:0007669"/>
    <property type="project" value="TreeGrafter"/>
</dbReference>
<dbReference type="PANTHER" id="PTHR10658">
    <property type="entry name" value="PHOSPHATIDYLINOSITOL TRANSFER PROTEIN"/>
    <property type="match status" value="1"/>
</dbReference>
<dbReference type="OrthoDB" id="10053061at2759"/>
<protein>
    <submittedName>
        <fullName evidence="3">Membrane-associated phosphatidylinositol transfer protein 1</fullName>
    </submittedName>
</protein>
<dbReference type="Proteomes" id="UP000031036">
    <property type="component" value="Unassembled WGS sequence"/>
</dbReference>
<dbReference type="PANTHER" id="PTHR10658:SF81">
    <property type="entry name" value="PROTEIN RETINAL DEGENERATION B"/>
    <property type="match status" value="1"/>
</dbReference>
<dbReference type="Pfam" id="PF02862">
    <property type="entry name" value="DDHD"/>
    <property type="match status" value="1"/>
</dbReference>
<organism evidence="3 4">
    <name type="scientific">Toxocara canis</name>
    <name type="common">Canine roundworm</name>
    <dbReference type="NCBI Taxonomy" id="6265"/>
    <lineage>
        <taxon>Eukaryota</taxon>
        <taxon>Metazoa</taxon>
        <taxon>Ecdysozoa</taxon>
        <taxon>Nematoda</taxon>
        <taxon>Chromadorea</taxon>
        <taxon>Rhabditida</taxon>
        <taxon>Spirurina</taxon>
        <taxon>Ascaridomorpha</taxon>
        <taxon>Ascaridoidea</taxon>
        <taxon>Toxocaridae</taxon>
        <taxon>Toxocara</taxon>
    </lineage>
</organism>
<dbReference type="STRING" id="6265.A0A0B2VU38"/>
<name>A0A0B2VU38_TOXCA</name>
<dbReference type="SMART" id="SM01127">
    <property type="entry name" value="DDHD"/>
    <property type="match status" value="1"/>
</dbReference>
<dbReference type="GO" id="GO:0035091">
    <property type="term" value="F:phosphatidylinositol binding"/>
    <property type="evidence" value="ECO:0007669"/>
    <property type="project" value="TreeGrafter"/>
</dbReference>
<feature type="non-terminal residue" evidence="3">
    <location>
        <position position="1"/>
    </location>
</feature>
<proteinExistence type="predicted"/>
<comment type="caution">
    <text evidence="3">The sequence shown here is derived from an EMBL/GenBank/DDBJ whole genome shotgun (WGS) entry which is preliminary data.</text>
</comment>
<feature type="domain" description="DDHD" evidence="2">
    <location>
        <begin position="47"/>
        <end position="141"/>
    </location>
</feature>
<feature type="region of interest" description="Disordered" evidence="1">
    <location>
        <begin position="19"/>
        <end position="40"/>
    </location>
</feature>
<dbReference type="GO" id="GO:0005737">
    <property type="term" value="C:cytoplasm"/>
    <property type="evidence" value="ECO:0007669"/>
    <property type="project" value="TreeGrafter"/>
</dbReference>
<keyword evidence="4" id="KW-1185">Reference proteome</keyword>
<dbReference type="InterPro" id="IPR004177">
    <property type="entry name" value="DDHD_dom"/>
</dbReference>
<evidence type="ECO:0000313" key="4">
    <source>
        <dbReference type="Proteomes" id="UP000031036"/>
    </source>
</evidence>
<dbReference type="OMA" id="CYLIYPT"/>
<dbReference type="GO" id="GO:0008526">
    <property type="term" value="F:phosphatidylinositol transfer activity"/>
    <property type="evidence" value="ECO:0007669"/>
    <property type="project" value="TreeGrafter"/>
</dbReference>
<dbReference type="EMBL" id="JPKZ01000896">
    <property type="protein sequence ID" value="KHN84852.1"/>
    <property type="molecule type" value="Genomic_DNA"/>
</dbReference>
<sequence length="141" mass="15607">ASWSVAEFPLPEFAERSHSRNLSAPPSMRRGSHKLSSSSESDFATNLNFRASTAFLLGCPLALVLIQRKMFGIGIEPLDCGQLFNLYYALDPCGARLEPLLNAHLALLPPMNVPQYQRFPLGDGRHIHFDSLKAVRVSVEV</sequence>